<accession>A0ABR0F8V6</accession>
<reference evidence="4 5" key="1">
    <citation type="journal article" date="2023" name="bioRxiv">
        <title>High-quality genome assemblies of four members of thePodospora anserinaspecies complex.</title>
        <authorList>
            <person name="Ament-Velasquez S.L."/>
            <person name="Vogan A.A."/>
            <person name="Wallerman O."/>
            <person name="Hartmann F."/>
            <person name="Gautier V."/>
            <person name="Silar P."/>
            <person name="Giraud T."/>
            <person name="Johannesson H."/>
        </authorList>
    </citation>
    <scope>NUCLEOTIDE SEQUENCE [LARGE SCALE GENOMIC DNA]</scope>
    <source>
        <strain evidence="4 5">CBS 112042</strain>
    </source>
</reference>
<dbReference type="Gene3D" id="1.10.4160.10">
    <property type="entry name" value="Hydantoin permease"/>
    <property type="match status" value="1"/>
</dbReference>
<sequence length="509" mass="57128">MSHSQDSDLERQEPHTFKSALTSILTVKDGEVYETHPDKNPKWYQKLLDIGVEENGIKPVPLEQRTCTQYNNLFTYPNRHARHVGHGHELEGRLSRHRFLCHVNLHSTCLYGDWWHGDWAKAVDSSEIFLWPLLRHHSPSSQRCHPNWVFLALSRGGRPNPRLSQPRSAFGQHRYYHHLSCLLCRLPLWLQGSPLLGKMDLDPQPHRHCHCLGLWRQVSSPADKQPTGNRFSGHDVGCSDRRVFYYIWRHGVRLQRLPQTKRCVSVSLPLFISIQTTSRVFAYTYFGLLLPSVPLLILGAAIGGCTPNIPSWSAAYATTGIGGILYQMLVPVLGNFGKFILVLLALSVIGNIAISMYSISVNLQQLLPFFAQVHRFFFIFVAMGLLIPFAIKAAEAWEESLTNFLAVIGYWAGCFDAVVITELVVFRKGDYSSHDHKIWNVGRKLPPGVAALGASLLSLGLVVPGMAAPWYTGPLAKVTGDIGFESAFVVTGLGYLVLRWVEIKVVGHV</sequence>
<evidence type="ECO:0000256" key="3">
    <source>
        <dbReference type="SAM" id="Phobius"/>
    </source>
</evidence>
<comment type="similarity">
    <text evidence="2">Belongs to the purine-cytosine permease (2.A.39) family.</text>
</comment>
<evidence type="ECO:0000256" key="2">
    <source>
        <dbReference type="PIRNR" id="PIRNR002744"/>
    </source>
</evidence>
<keyword evidence="1 2" id="KW-0813">Transport</keyword>
<keyword evidence="2 3" id="KW-0472">Membrane</keyword>
<feature type="transmembrane region" description="Helical" evidence="3">
    <location>
        <begin position="280"/>
        <end position="302"/>
    </location>
</feature>
<keyword evidence="3" id="KW-0812">Transmembrane</keyword>
<comment type="caution">
    <text evidence="4">The sequence shown here is derived from an EMBL/GenBank/DDBJ whole genome shotgun (WGS) entry which is preliminary data.</text>
</comment>
<evidence type="ECO:0008006" key="6">
    <source>
        <dbReference type="Google" id="ProtNLM"/>
    </source>
</evidence>
<organism evidence="4 5">
    <name type="scientific">Podospora bellae-mahoneyi</name>
    <dbReference type="NCBI Taxonomy" id="2093777"/>
    <lineage>
        <taxon>Eukaryota</taxon>
        <taxon>Fungi</taxon>
        <taxon>Dikarya</taxon>
        <taxon>Ascomycota</taxon>
        <taxon>Pezizomycotina</taxon>
        <taxon>Sordariomycetes</taxon>
        <taxon>Sordariomycetidae</taxon>
        <taxon>Sordariales</taxon>
        <taxon>Podosporaceae</taxon>
        <taxon>Podospora</taxon>
    </lineage>
</organism>
<feature type="transmembrane region" description="Helical" evidence="3">
    <location>
        <begin position="403"/>
        <end position="426"/>
    </location>
</feature>
<proteinExistence type="inferred from homology"/>
<keyword evidence="5" id="KW-1185">Reference proteome</keyword>
<feature type="transmembrane region" description="Helical" evidence="3">
    <location>
        <begin position="314"/>
        <end position="333"/>
    </location>
</feature>
<dbReference type="InterPro" id="IPR026030">
    <property type="entry name" value="Pur-cyt_permease_Fcy2/21/22"/>
</dbReference>
<feature type="transmembrane region" description="Helical" evidence="3">
    <location>
        <begin position="447"/>
        <end position="470"/>
    </location>
</feature>
<dbReference type="Proteomes" id="UP001322138">
    <property type="component" value="Unassembled WGS sequence"/>
</dbReference>
<dbReference type="PANTHER" id="PTHR31806:SF5">
    <property type="entry name" value="PURINE-CYTOSINE PERMEASE FCY21"/>
    <property type="match status" value="1"/>
</dbReference>
<feature type="transmembrane region" description="Helical" evidence="3">
    <location>
        <begin position="339"/>
        <end position="361"/>
    </location>
</feature>
<feature type="transmembrane region" description="Helical" evidence="3">
    <location>
        <begin position="373"/>
        <end position="391"/>
    </location>
</feature>
<evidence type="ECO:0000313" key="4">
    <source>
        <dbReference type="EMBL" id="KAK4640410.1"/>
    </source>
</evidence>
<gene>
    <name evidence="4" type="ORF">QC761_603120</name>
</gene>
<dbReference type="PANTHER" id="PTHR31806">
    <property type="entry name" value="PURINE-CYTOSINE PERMEASE FCY2-RELATED"/>
    <property type="match status" value="1"/>
</dbReference>
<name>A0ABR0F8V6_9PEZI</name>
<dbReference type="EMBL" id="JAFFGZ010000008">
    <property type="protein sequence ID" value="KAK4640410.1"/>
    <property type="molecule type" value="Genomic_DNA"/>
</dbReference>
<evidence type="ECO:0000256" key="1">
    <source>
        <dbReference type="ARBA" id="ARBA00022448"/>
    </source>
</evidence>
<keyword evidence="3" id="KW-1133">Transmembrane helix</keyword>
<protein>
    <recommendedName>
        <fullName evidence="6">Purine-cytosine permease</fullName>
    </recommendedName>
</protein>
<evidence type="ECO:0000313" key="5">
    <source>
        <dbReference type="Proteomes" id="UP001322138"/>
    </source>
</evidence>
<dbReference type="GeneID" id="87900243"/>
<dbReference type="PIRSF" id="PIRSF002744">
    <property type="entry name" value="Pur-cyt_permease"/>
    <property type="match status" value="1"/>
</dbReference>
<dbReference type="RefSeq" id="XP_062729386.1">
    <property type="nucleotide sequence ID" value="XM_062880761.1"/>
</dbReference>
<feature type="transmembrane region" description="Helical" evidence="3">
    <location>
        <begin position="482"/>
        <end position="501"/>
    </location>
</feature>